<dbReference type="InterPro" id="IPR037066">
    <property type="entry name" value="Plug_dom_sf"/>
</dbReference>
<gene>
    <name evidence="6" type="ORF">FHK87_07235</name>
</gene>
<comment type="caution">
    <text evidence="6">The sequence shown here is derived from an EMBL/GenBank/DDBJ whole genome shotgun (WGS) entry which is preliminary data.</text>
</comment>
<dbReference type="GO" id="GO:0009279">
    <property type="term" value="C:cell outer membrane"/>
    <property type="evidence" value="ECO:0007669"/>
    <property type="project" value="UniProtKB-SubCell"/>
</dbReference>
<proteinExistence type="predicted"/>
<keyword evidence="3" id="KW-0998">Cell outer membrane</keyword>
<dbReference type="InterPro" id="IPR008969">
    <property type="entry name" value="CarboxyPept-like_regulatory"/>
</dbReference>
<evidence type="ECO:0000259" key="5">
    <source>
        <dbReference type="Pfam" id="PF14905"/>
    </source>
</evidence>
<keyword evidence="2" id="KW-0472">Membrane</keyword>
<dbReference type="Gene3D" id="2.40.170.20">
    <property type="entry name" value="TonB-dependent receptor, beta-barrel domain"/>
    <property type="match status" value="1"/>
</dbReference>
<evidence type="ECO:0000313" key="7">
    <source>
        <dbReference type="Proteomes" id="UP000315540"/>
    </source>
</evidence>
<dbReference type="Proteomes" id="UP000315540">
    <property type="component" value="Unassembled WGS sequence"/>
</dbReference>
<organism evidence="6 7">
    <name type="scientific">Aquimarina algicola</name>
    <dbReference type="NCBI Taxonomy" id="2589995"/>
    <lineage>
        <taxon>Bacteria</taxon>
        <taxon>Pseudomonadati</taxon>
        <taxon>Bacteroidota</taxon>
        <taxon>Flavobacteriia</taxon>
        <taxon>Flavobacteriales</taxon>
        <taxon>Flavobacteriaceae</taxon>
        <taxon>Aquimarina</taxon>
    </lineage>
</organism>
<evidence type="ECO:0000256" key="2">
    <source>
        <dbReference type="ARBA" id="ARBA00023136"/>
    </source>
</evidence>
<dbReference type="InterPro" id="IPR036942">
    <property type="entry name" value="Beta-barrel_TonB_sf"/>
</dbReference>
<evidence type="ECO:0000313" key="6">
    <source>
        <dbReference type="EMBL" id="TPN87372.1"/>
    </source>
</evidence>
<sequence>MRLHLLITLLFLSSRVLIAQQNQLYKGVVLDAKTNEIIPFATVTVYNESAFVSGISTNDTGKFNITIRAPFTSFKVSFMGYETLIAKRIDIKNEKAITFRLKALISELDEVVVQGERTTTQLKIDRKVINLGADVQQAGATALEAFDQISEIQTDLGTGSLSLRGNSNVRLLINGKPSGLNATEILEQLPAASIQRVEIITSPSSKNQADGLSGIINIITNKNTFRGFNANLNAGVGTKRYNYGIDGNYNFSSFNMRWNASQAGREMDSKQTIAQRYINGATRDFFAPHDFNGLVRKMAIGLDIFINDNNELSLGLDYTNDYHSFYNDTFYSNVTGREDFVYTRNSSHTHNTLDVNANYRTRFRDDNHFLEFDYQFSKNRNLFPAIDFEANVFLFEEERKNTNTLHALAIDYSLPVSDNIVLETGFSYNGRGLESTNRIVPREEIENFEAFDYNESLYGVYLQSRVKTHKLNWQLGLRYEKLMSDAVNVTADETLNLTFSDLFPTVHISYDINDSNTVNLGYSKRVSRPNFRHINPFQSRNQYFEWVANPNLKPEFSNNMESNYQYKGSKFNASAALFYRYRTAVIEQVQEIDENGVQSISFDNIGEKSSYGIETNIDYKAMPFWNIGISTNYYHTIVNSTISLTWDQLYSSNLILKNTFKINKALQADISFRQNFKTQNTFNFIEPRNRIDLAIRLKLLENRFMMNLRIVDILDNNLMFRRTVTQNVVQDEVWRFQSQTFGFLLSASYKLFQNKGKSRNRKSRNYQYGGTTD</sequence>
<dbReference type="AlphaFoldDB" id="A0A504JF79"/>
<dbReference type="OrthoDB" id="8764943at2"/>
<dbReference type="RefSeq" id="WP_140592014.1">
    <property type="nucleotide sequence ID" value="NZ_VFWZ01000002.1"/>
</dbReference>
<feature type="domain" description="Outer membrane protein beta-barrel" evidence="5">
    <location>
        <begin position="362"/>
        <end position="749"/>
    </location>
</feature>
<protein>
    <submittedName>
        <fullName evidence="6">TonB-dependent receptor</fullName>
    </submittedName>
</protein>
<keyword evidence="4" id="KW-0732">Signal</keyword>
<feature type="signal peptide" evidence="4">
    <location>
        <begin position="1"/>
        <end position="19"/>
    </location>
</feature>
<evidence type="ECO:0000256" key="4">
    <source>
        <dbReference type="SAM" id="SignalP"/>
    </source>
</evidence>
<dbReference type="SUPFAM" id="SSF56935">
    <property type="entry name" value="Porins"/>
    <property type="match status" value="1"/>
</dbReference>
<name>A0A504JF79_9FLAO</name>
<keyword evidence="7" id="KW-1185">Reference proteome</keyword>
<feature type="chain" id="PRO_5021353378" evidence="4">
    <location>
        <begin position="20"/>
        <end position="773"/>
    </location>
</feature>
<evidence type="ECO:0000256" key="1">
    <source>
        <dbReference type="ARBA" id="ARBA00004442"/>
    </source>
</evidence>
<dbReference type="Pfam" id="PF13715">
    <property type="entry name" value="CarbopepD_reg_2"/>
    <property type="match status" value="1"/>
</dbReference>
<dbReference type="Pfam" id="PF14905">
    <property type="entry name" value="OMP_b-brl_3"/>
    <property type="match status" value="1"/>
</dbReference>
<accession>A0A504JF79</accession>
<dbReference type="InterPro" id="IPR041700">
    <property type="entry name" value="OMP_b-brl_3"/>
</dbReference>
<keyword evidence="6" id="KW-0675">Receptor</keyword>
<dbReference type="PANTHER" id="PTHR40980:SF4">
    <property type="entry name" value="TONB-DEPENDENT RECEPTOR-LIKE BETA-BARREL DOMAIN-CONTAINING PROTEIN"/>
    <property type="match status" value="1"/>
</dbReference>
<dbReference type="EMBL" id="VFWZ01000002">
    <property type="protein sequence ID" value="TPN87372.1"/>
    <property type="molecule type" value="Genomic_DNA"/>
</dbReference>
<dbReference type="SUPFAM" id="SSF49464">
    <property type="entry name" value="Carboxypeptidase regulatory domain-like"/>
    <property type="match status" value="1"/>
</dbReference>
<dbReference type="Gene3D" id="2.170.130.10">
    <property type="entry name" value="TonB-dependent receptor, plug domain"/>
    <property type="match status" value="1"/>
</dbReference>
<dbReference type="Gene3D" id="2.60.40.1120">
    <property type="entry name" value="Carboxypeptidase-like, regulatory domain"/>
    <property type="match status" value="1"/>
</dbReference>
<evidence type="ECO:0000256" key="3">
    <source>
        <dbReference type="ARBA" id="ARBA00023237"/>
    </source>
</evidence>
<dbReference type="PANTHER" id="PTHR40980">
    <property type="entry name" value="PLUG DOMAIN-CONTAINING PROTEIN"/>
    <property type="match status" value="1"/>
</dbReference>
<reference evidence="6 7" key="1">
    <citation type="submission" date="2019-06" db="EMBL/GenBank/DDBJ databases">
        <authorList>
            <person name="Meng X."/>
        </authorList>
    </citation>
    <scope>NUCLEOTIDE SEQUENCE [LARGE SCALE GENOMIC DNA]</scope>
    <source>
        <strain evidence="6 7">M625</strain>
    </source>
</reference>
<comment type="subcellular location">
    <subcellularLocation>
        <location evidence="1">Cell outer membrane</location>
    </subcellularLocation>
</comment>